<evidence type="ECO:0000256" key="1">
    <source>
        <dbReference type="ARBA" id="ARBA00023239"/>
    </source>
</evidence>
<sequence>MPEITRLFEKSGSAGLIDKPVGPDELVELMDEAGVDVLLLSAWHRPGGWVISNDDVAVFVRAHPDRFAGLASVDLADPVGAVRELRRAVEELGFVGLRVVPWLWELPPDHRLYYPLYTTCVELGIPFCTQVGHTGPLKPSETGRPVPYLDRVALDIPELVIVGGHIGHPWTDEMIGVAWKHDNVYIDTSAYLPRYYPPQLVHYMNTYGRGKVMFGTNWPQLPHDRALAQIEHLGLADEARADFLGGTAQRVFRLPGGRAAPVAGR</sequence>
<name>A0ABN3VUB2_9ACTN</name>
<organism evidence="3 4">
    <name type="scientific">Streptosporangium fragile</name>
    <dbReference type="NCBI Taxonomy" id="46186"/>
    <lineage>
        <taxon>Bacteria</taxon>
        <taxon>Bacillati</taxon>
        <taxon>Actinomycetota</taxon>
        <taxon>Actinomycetes</taxon>
        <taxon>Streptosporangiales</taxon>
        <taxon>Streptosporangiaceae</taxon>
        <taxon>Streptosporangium</taxon>
    </lineage>
</organism>
<evidence type="ECO:0000259" key="2">
    <source>
        <dbReference type="Pfam" id="PF04909"/>
    </source>
</evidence>
<dbReference type="InterPro" id="IPR032465">
    <property type="entry name" value="ACMSD"/>
</dbReference>
<dbReference type="EMBL" id="BAAAVI010000009">
    <property type="protein sequence ID" value="GAA2858434.1"/>
    <property type="molecule type" value="Genomic_DNA"/>
</dbReference>
<accession>A0ABN3VUB2</accession>
<feature type="domain" description="Amidohydrolase-related" evidence="2">
    <location>
        <begin position="52"/>
        <end position="254"/>
    </location>
</feature>
<evidence type="ECO:0000313" key="3">
    <source>
        <dbReference type="EMBL" id="GAA2858434.1"/>
    </source>
</evidence>
<keyword evidence="4" id="KW-1185">Reference proteome</keyword>
<dbReference type="PANTHER" id="PTHR21240">
    <property type="entry name" value="2-AMINO-3-CARBOXYLMUCONATE-6-SEMIALDEHYDE DECARBOXYLASE"/>
    <property type="match status" value="1"/>
</dbReference>
<dbReference type="PANTHER" id="PTHR21240:SF19">
    <property type="entry name" value="CATALYTIC_ HYDROLASE"/>
    <property type="match status" value="1"/>
</dbReference>
<protein>
    <submittedName>
        <fullName evidence="3">Amidohydrolase family protein</fullName>
    </submittedName>
</protein>
<evidence type="ECO:0000313" key="4">
    <source>
        <dbReference type="Proteomes" id="UP001500831"/>
    </source>
</evidence>
<keyword evidence="1" id="KW-0456">Lyase</keyword>
<dbReference type="InterPro" id="IPR006680">
    <property type="entry name" value="Amidohydro-rel"/>
</dbReference>
<dbReference type="Pfam" id="PF04909">
    <property type="entry name" value="Amidohydro_2"/>
    <property type="match status" value="1"/>
</dbReference>
<dbReference type="Gene3D" id="3.20.20.140">
    <property type="entry name" value="Metal-dependent hydrolases"/>
    <property type="match status" value="1"/>
</dbReference>
<proteinExistence type="predicted"/>
<comment type="caution">
    <text evidence="3">The sequence shown here is derived from an EMBL/GenBank/DDBJ whole genome shotgun (WGS) entry which is preliminary data.</text>
</comment>
<gene>
    <name evidence="3" type="ORF">GCM10010517_16880</name>
</gene>
<dbReference type="InterPro" id="IPR032466">
    <property type="entry name" value="Metal_Hydrolase"/>
</dbReference>
<dbReference type="Proteomes" id="UP001500831">
    <property type="component" value="Unassembled WGS sequence"/>
</dbReference>
<reference evidence="3 4" key="1">
    <citation type="journal article" date="2019" name="Int. J. Syst. Evol. Microbiol.">
        <title>The Global Catalogue of Microorganisms (GCM) 10K type strain sequencing project: providing services to taxonomists for standard genome sequencing and annotation.</title>
        <authorList>
            <consortium name="The Broad Institute Genomics Platform"/>
            <consortium name="The Broad Institute Genome Sequencing Center for Infectious Disease"/>
            <person name="Wu L."/>
            <person name="Ma J."/>
        </authorList>
    </citation>
    <scope>NUCLEOTIDE SEQUENCE [LARGE SCALE GENOMIC DNA]</scope>
    <source>
        <strain evidence="3 4">JCM 6242</strain>
    </source>
</reference>
<dbReference type="SUPFAM" id="SSF51556">
    <property type="entry name" value="Metallo-dependent hydrolases"/>
    <property type="match status" value="1"/>
</dbReference>